<dbReference type="AlphaFoldDB" id="A0A089QF88"/>
<dbReference type="InterPro" id="IPR008972">
    <property type="entry name" value="Cupredoxin"/>
</dbReference>
<name>A0A089QF88_9LACO</name>
<protein>
    <submittedName>
        <fullName evidence="3">Copper-binding protein</fullName>
    </submittedName>
</protein>
<evidence type="ECO:0000313" key="2">
    <source>
        <dbReference type="EMBL" id="AIR11385.1"/>
    </source>
</evidence>
<dbReference type="Pfam" id="PF13473">
    <property type="entry name" value="Cupredoxin_1"/>
    <property type="match status" value="1"/>
</dbReference>
<dbReference type="KEGG" id="lsj:LSJ_1748c"/>
<dbReference type="Proteomes" id="UP000192638">
    <property type="component" value="Unassembled WGS sequence"/>
</dbReference>
<evidence type="ECO:0000313" key="4">
    <source>
        <dbReference type="Proteomes" id="UP000029488"/>
    </source>
</evidence>
<accession>A0A089QF88</accession>
<evidence type="ECO:0000313" key="5">
    <source>
        <dbReference type="Proteomes" id="UP000192638"/>
    </source>
</evidence>
<evidence type="ECO:0000259" key="1">
    <source>
        <dbReference type="Pfam" id="PF13473"/>
    </source>
</evidence>
<sequence length="87" mass="9639">MNKVEITVDGGYKPSEVKVKVGEPVKLVFNRISDKGCLDQLNIPALNVKQQDLPLNEPQEFELDTSKAGEIDFACGMNMFKGKVVIE</sequence>
<feature type="domain" description="EfeO-type cupredoxin-like" evidence="1">
    <location>
        <begin position="2"/>
        <end position="86"/>
    </location>
</feature>
<evidence type="ECO:0000313" key="3">
    <source>
        <dbReference type="EMBL" id="OQQ82244.1"/>
    </source>
</evidence>
<dbReference type="Gene3D" id="2.60.40.420">
    <property type="entry name" value="Cupredoxins - blue copper proteins"/>
    <property type="match status" value="1"/>
</dbReference>
<dbReference type="SUPFAM" id="SSF49503">
    <property type="entry name" value="Cupredoxins"/>
    <property type="match status" value="1"/>
</dbReference>
<dbReference type="InterPro" id="IPR028096">
    <property type="entry name" value="EfeO_Cupredoxin"/>
</dbReference>
<gene>
    <name evidence="3" type="ORF">B6U60_08460</name>
    <name evidence="2" type="ORF">LSJ_1748c</name>
</gene>
<reference evidence="2 4" key="1">
    <citation type="journal article" date="2014" name="BMC Genomics">
        <title>Unusual genome complexity in Lactobacillus salivarius JCM1046.</title>
        <authorList>
            <person name="Raftis E.J."/>
            <person name="Forde B.M."/>
            <person name="Claesson M.J."/>
            <person name="O'Toole P.W."/>
        </authorList>
    </citation>
    <scope>NUCLEOTIDE SEQUENCE [LARGE SCALE GENOMIC DNA]</scope>
    <source>
        <strain evidence="2 4">JCM1046</strain>
    </source>
</reference>
<dbReference type="EMBL" id="NBEB01000077">
    <property type="protein sequence ID" value="OQQ82244.1"/>
    <property type="molecule type" value="Genomic_DNA"/>
</dbReference>
<dbReference type="Proteomes" id="UP000029488">
    <property type="component" value="Chromosome"/>
</dbReference>
<proteinExistence type="predicted"/>
<organism evidence="2 4">
    <name type="scientific">Ligilactobacillus salivarius</name>
    <dbReference type="NCBI Taxonomy" id="1624"/>
    <lineage>
        <taxon>Bacteria</taxon>
        <taxon>Bacillati</taxon>
        <taxon>Bacillota</taxon>
        <taxon>Bacilli</taxon>
        <taxon>Lactobacillales</taxon>
        <taxon>Lactobacillaceae</taxon>
        <taxon>Ligilactobacillus</taxon>
    </lineage>
</organism>
<reference evidence="3 5" key="2">
    <citation type="submission" date="2017-03" db="EMBL/GenBank/DDBJ databases">
        <title>Phylogenomics and comparative genomics of Lactobacillus salivarius, a mammalian gut commensal.</title>
        <authorList>
            <person name="Harris H.M."/>
        </authorList>
    </citation>
    <scope>NUCLEOTIDE SEQUENCE [LARGE SCALE GENOMIC DNA]</scope>
    <source>
        <strain evidence="3 5">LMG 14477</strain>
    </source>
</reference>
<dbReference type="RefSeq" id="WP_044005537.1">
    <property type="nucleotide sequence ID" value="NZ_CP007646.1"/>
</dbReference>
<dbReference type="EMBL" id="CP007646">
    <property type="protein sequence ID" value="AIR11385.1"/>
    <property type="molecule type" value="Genomic_DNA"/>
</dbReference>